<name>A0AAD8ER66_DIPPU</name>
<keyword evidence="2" id="KW-1185">Reference proteome</keyword>
<protein>
    <submittedName>
        <fullName evidence="1">Uncharacterized protein</fullName>
    </submittedName>
</protein>
<reference evidence="1" key="1">
    <citation type="journal article" date="2023" name="IScience">
        <title>Live-bearing cockroach genome reveals convergent evolutionary mechanisms linked to viviparity in insects and beyond.</title>
        <authorList>
            <person name="Fouks B."/>
            <person name="Harrison M.C."/>
            <person name="Mikhailova A.A."/>
            <person name="Marchal E."/>
            <person name="English S."/>
            <person name="Carruthers M."/>
            <person name="Jennings E.C."/>
            <person name="Chiamaka E.L."/>
            <person name="Frigard R.A."/>
            <person name="Pippel M."/>
            <person name="Attardo G.M."/>
            <person name="Benoit J.B."/>
            <person name="Bornberg-Bauer E."/>
            <person name="Tobe S.S."/>
        </authorList>
    </citation>
    <scope>NUCLEOTIDE SEQUENCE</scope>
    <source>
        <strain evidence="1">Stay&amp;Tobe</strain>
    </source>
</reference>
<dbReference type="AlphaFoldDB" id="A0AAD8ER66"/>
<feature type="non-terminal residue" evidence="1">
    <location>
        <position position="1"/>
    </location>
</feature>
<accession>A0AAD8ER66</accession>
<sequence>VSDRILAYFTDKTFKPVLPNAALAIDKRVLGTSHNFVNILFGTFFTKKFNILSNLTKFRNLEVMTFVFKLRFLDGTCRIEWIFPIFPPLWKLYLAFLRENHNNAFPTQGPAMP</sequence>
<feature type="non-terminal residue" evidence="1">
    <location>
        <position position="113"/>
    </location>
</feature>
<proteinExistence type="predicted"/>
<dbReference type="Proteomes" id="UP001233999">
    <property type="component" value="Unassembled WGS sequence"/>
</dbReference>
<organism evidence="1 2">
    <name type="scientific">Diploptera punctata</name>
    <name type="common">Pacific beetle cockroach</name>
    <dbReference type="NCBI Taxonomy" id="6984"/>
    <lineage>
        <taxon>Eukaryota</taxon>
        <taxon>Metazoa</taxon>
        <taxon>Ecdysozoa</taxon>
        <taxon>Arthropoda</taxon>
        <taxon>Hexapoda</taxon>
        <taxon>Insecta</taxon>
        <taxon>Pterygota</taxon>
        <taxon>Neoptera</taxon>
        <taxon>Polyneoptera</taxon>
        <taxon>Dictyoptera</taxon>
        <taxon>Blattodea</taxon>
        <taxon>Blaberoidea</taxon>
        <taxon>Blaberidae</taxon>
        <taxon>Diplopterinae</taxon>
        <taxon>Diploptera</taxon>
    </lineage>
</organism>
<comment type="caution">
    <text evidence="1">The sequence shown here is derived from an EMBL/GenBank/DDBJ whole genome shotgun (WGS) entry which is preliminary data.</text>
</comment>
<reference evidence="1" key="2">
    <citation type="submission" date="2023-05" db="EMBL/GenBank/DDBJ databases">
        <authorList>
            <person name="Fouks B."/>
        </authorList>
    </citation>
    <scope>NUCLEOTIDE SEQUENCE</scope>
    <source>
        <strain evidence="1">Stay&amp;Tobe</strain>
        <tissue evidence="1">Testes</tissue>
    </source>
</reference>
<dbReference type="EMBL" id="JASPKZ010000838">
    <property type="protein sequence ID" value="KAJ9599054.1"/>
    <property type="molecule type" value="Genomic_DNA"/>
</dbReference>
<gene>
    <name evidence="1" type="ORF">L9F63_010446</name>
</gene>
<evidence type="ECO:0000313" key="1">
    <source>
        <dbReference type="EMBL" id="KAJ9599054.1"/>
    </source>
</evidence>
<evidence type="ECO:0000313" key="2">
    <source>
        <dbReference type="Proteomes" id="UP001233999"/>
    </source>
</evidence>